<name>A0A9D4ICX5_DREPO</name>
<keyword evidence="2" id="KW-1185">Reference proteome</keyword>
<dbReference type="AlphaFoldDB" id="A0A9D4ICX5"/>
<protein>
    <submittedName>
        <fullName evidence="1">Uncharacterized protein</fullName>
    </submittedName>
</protein>
<accession>A0A9D4ICX5</accession>
<reference evidence="1" key="2">
    <citation type="submission" date="2020-11" db="EMBL/GenBank/DDBJ databases">
        <authorList>
            <person name="McCartney M.A."/>
            <person name="Auch B."/>
            <person name="Kono T."/>
            <person name="Mallez S."/>
            <person name="Becker A."/>
            <person name="Gohl D.M."/>
            <person name="Silverstein K.A.T."/>
            <person name="Koren S."/>
            <person name="Bechman K.B."/>
            <person name="Herman A."/>
            <person name="Abrahante J.E."/>
            <person name="Garbe J."/>
        </authorList>
    </citation>
    <scope>NUCLEOTIDE SEQUENCE</scope>
    <source>
        <strain evidence="1">Duluth1</strain>
        <tissue evidence="1">Whole animal</tissue>
    </source>
</reference>
<dbReference type="EMBL" id="JAIWYP010000009">
    <property type="protein sequence ID" value="KAH3769250.1"/>
    <property type="molecule type" value="Genomic_DNA"/>
</dbReference>
<dbReference type="Proteomes" id="UP000828390">
    <property type="component" value="Unassembled WGS sequence"/>
</dbReference>
<sequence>MAIPAGSWEILISTSLIGYTEDPFDRQPFVAIDNIVLATGRCDLNLSGDLL</sequence>
<organism evidence="1 2">
    <name type="scientific">Dreissena polymorpha</name>
    <name type="common">Zebra mussel</name>
    <name type="synonym">Mytilus polymorpha</name>
    <dbReference type="NCBI Taxonomy" id="45954"/>
    <lineage>
        <taxon>Eukaryota</taxon>
        <taxon>Metazoa</taxon>
        <taxon>Spiralia</taxon>
        <taxon>Lophotrochozoa</taxon>
        <taxon>Mollusca</taxon>
        <taxon>Bivalvia</taxon>
        <taxon>Autobranchia</taxon>
        <taxon>Heteroconchia</taxon>
        <taxon>Euheterodonta</taxon>
        <taxon>Imparidentia</taxon>
        <taxon>Neoheterodontei</taxon>
        <taxon>Myida</taxon>
        <taxon>Dreissenoidea</taxon>
        <taxon>Dreissenidae</taxon>
        <taxon>Dreissena</taxon>
    </lineage>
</organism>
<gene>
    <name evidence="1" type="ORF">DPMN_170500</name>
</gene>
<proteinExistence type="predicted"/>
<evidence type="ECO:0000313" key="1">
    <source>
        <dbReference type="EMBL" id="KAH3769250.1"/>
    </source>
</evidence>
<reference evidence="1" key="1">
    <citation type="journal article" date="2019" name="bioRxiv">
        <title>The Genome of the Zebra Mussel, Dreissena polymorpha: A Resource for Invasive Species Research.</title>
        <authorList>
            <person name="McCartney M.A."/>
            <person name="Auch B."/>
            <person name="Kono T."/>
            <person name="Mallez S."/>
            <person name="Zhang Y."/>
            <person name="Obille A."/>
            <person name="Becker A."/>
            <person name="Abrahante J.E."/>
            <person name="Garbe J."/>
            <person name="Badalamenti J.P."/>
            <person name="Herman A."/>
            <person name="Mangelson H."/>
            <person name="Liachko I."/>
            <person name="Sullivan S."/>
            <person name="Sone E.D."/>
            <person name="Koren S."/>
            <person name="Silverstein K.A.T."/>
            <person name="Beckman K.B."/>
            <person name="Gohl D.M."/>
        </authorList>
    </citation>
    <scope>NUCLEOTIDE SEQUENCE</scope>
    <source>
        <strain evidence="1">Duluth1</strain>
        <tissue evidence="1">Whole animal</tissue>
    </source>
</reference>
<comment type="caution">
    <text evidence="1">The sequence shown here is derived from an EMBL/GenBank/DDBJ whole genome shotgun (WGS) entry which is preliminary data.</text>
</comment>
<evidence type="ECO:0000313" key="2">
    <source>
        <dbReference type="Proteomes" id="UP000828390"/>
    </source>
</evidence>